<reference evidence="1 2" key="1">
    <citation type="submission" date="2024-08" db="EMBL/GenBank/DDBJ databases">
        <title>Insights into the chromosomal genome structure of Flemingia macrophylla.</title>
        <authorList>
            <person name="Ding Y."/>
            <person name="Zhao Y."/>
            <person name="Bi W."/>
            <person name="Wu M."/>
            <person name="Zhao G."/>
            <person name="Gong Y."/>
            <person name="Li W."/>
            <person name="Zhang P."/>
        </authorList>
    </citation>
    <scope>NUCLEOTIDE SEQUENCE [LARGE SCALE GENOMIC DNA]</scope>
    <source>
        <strain evidence="1">DYQJB</strain>
        <tissue evidence="1">Leaf</tissue>
    </source>
</reference>
<comment type="caution">
    <text evidence="1">The sequence shown here is derived from an EMBL/GenBank/DDBJ whole genome shotgun (WGS) entry which is preliminary data.</text>
</comment>
<accession>A0ABD1LXJ6</accession>
<sequence>MSPQFIVASLPLPFACVLEFSTPKVIHELATITQFIQTSQIKIQKALSQAVTFLQAIPHTIHMEPLNPVPNGLQSSESRGGVEVDAARNLDINQSPGKQTSHGPQAFLRDKSATLNLKPHQPATPSSNLNQPHVIKVRAVSNRQGLKSMAEGNSVKARIKGQANRLKLTQLENPQIRAPGTQNLKGKAALPDIFTNI</sequence>
<name>A0ABD1LXJ6_9FABA</name>
<evidence type="ECO:0000313" key="2">
    <source>
        <dbReference type="Proteomes" id="UP001603857"/>
    </source>
</evidence>
<evidence type="ECO:0000313" key="1">
    <source>
        <dbReference type="EMBL" id="KAL2328053.1"/>
    </source>
</evidence>
<dbReference type="AlphaFoldDB" id="A0ABD1LXJ6"/>
<organism evidence="1 2">
    <name type="scientific">Flemingia macrophylla</name>
    <dbReference type="NCBI Taxonomy" id="520843"/>
    <lineage>
        <taxon>Eukaryota</taxon>
        <taxon>Viridiplantae</taxon>
        <taxon>Streptophyta</taxon>
        <taxon>Embryophyta</taxon>
        <taxon>Tracheophyta</taxon>
        <taxon>Spermatophyta</taxon>
        <taxon>Magnoliopsida</taxon>
        <taxon>eudicotyledons</taxon>
        <taxon>Gunneridae</taxon>
        <taxon>Pentapetalae</taxon>
        <taxon>rosids</taxon>
        <taxon>fabids</taxon>
        <taxon>Fabales</taxon>
        <taxon>Fabaceae</taxon>
        <taxon>Papilionoideae</taxon>
        <taxon>50 kb inversion clade</taxon>
        <taxon>NPAAA clade</taxon>
        <taxon>indigoferoid/millettioid clade</taxon>
        <taxon>Phaseoleae</taxon>
        <taxon>Flemingia</taxon>
    </lineage>
</organism>
<dbReference type="EMBL" id="JBGMDY010000007">
    <property type="protein sequence ID" value="KAL2328053.1"/>
    <property type="molecule type" value="Genomic_DNA"/>
</dbReference>
<protein>
    <submittedName>
        <fullName evidence="1">Uncharacterized protein</fullName>
    </submittedName>
</protein>
<dbReference type="Proteomes" id="UP001603857">
    <property type="component" value="Unassembled WGS sequence"/>
</dbReference>
<gene>
    <name evidence="1" type="ORF">Fmac_021480</name>
</gene>
<proteinExistence type="predicted"/>
<keyword evidence="2" id="KW-1185">Reference proteome</keyword>